<name>A0A0C1Z4B8_9BACT</name>
<dbReference type="Gene3D" id="3.80.30.20">
    <property type="entry name" value="tm_1862 like domain"/>
    <property type="match status" value="1"/>
</dbReference>
<dbReference type="InterPro" id="IPR006158">
    <property type="entry name" value="Cobalamin-bd"/>
</dbReference>
<dbReference type="GO" id="GO:0046872">
    <property type="term" value="F:metal ion binding"/>
    <property type="evidence" value="ECO:0007669"/>
    <property type="project" value="UniProtKB-KW"/>
</dbReference>
<evidence type="ECO:0000259" key="6">
    <source>
        <dbReference type="PROSITE" id="PS51332"/>
    </source>
</evidence>
<dbReference type="InterPro" id="IPR023404">
    <property type="entry name" value="rSAM_horseshoe"/>
</dbReference>
<dbReference type="PANTHER" id="PTHR43409">
    <property type="entry name" value="ANAEROBIC MAGNESIUM-PROTOPORPHYRIN IX MONOMETHYL ESTER CYCLASE-RELATED"/>
    <property type="match status" value="1"/>
</dbReference>
<feature type="domain" description="B12-binding" evidence="6">
    <location>
        <begin position="79"/>
        <end position="226"/>
    </location>
</feature>
<dbReference type="SFLD" id="SFLDF00324">
    <property type="entry name" value="bacteriocin_maturation"/>
    <property type="match status" value="1"/>
</dbReference>
<keyword evidence="3" id="KW-0479">Metal-binding</keyword>
<dbReference type="GO" id="GO:0031419">
    <property type="term" value="F:cobalamin binding"/>
    <property type="evidence" value="ECO:0007669"/>
    <property type="project" value="InterPro"/>
</dbReference>
<keyword evidence="4" id="KW-0408">Iron</keyword>
<dbReference type="SUPFAM" id="SSF102114">
    <property type="entry name" value="Radical SAM enzymes"/>
    <property type="match status" value="1"/>
</dbReference>
<dbReference type="Proteomes" id="UP000031599">
    <property type="component" value="Unassembled WGS sequence"/>
</dbReference>
<dbReference type="AlphaFoldDB" id="A0A0C1Z4B8"/>
<reference evidence="7 8" key="1">
    <citation type="submission" date="2014-12" db="EMBL/GenBank/DDBJ databases">
        <title>Genome assembly of Enhygromyxa salina DSM 15201.</title>
        <authorList>
            <person name="Sharma G."/>
            <person name="Subramanian S."/>
        </authorList>
    </citation>
    <scope>NUCLEOTIDE SEQUENCE [LARGE SCALE GENOMIC DNA]</scope>
    <source>
        <strain evidence="7 8">DSM 15201</strain>
    </source>
</reference>
<dbReference type="NCBIfam" id="TIGR03975">
    <property type="entry name" value="rSAM_ocin_1"/>
    <property type="match status" value="1"/>
</dbReference>
<evidence type="ECO:0000313" key="7">
    <source>
        <dbReference type="EMBL" id="KIG12509.1"/>
    </source>
</evidence>
<accession>A0A0C1Z4B8</accession>
<dbReference type="SFLD" id="SFLDS00029">
    <property type="entry name" value="Radical_SAM"/>
    <property type="match status" value="1"/>
</dbReference>
<comment type="cofactor">
    <cofactor evidence="1">
        <name>[4Fe-4S] cluster</name>
        <dbReference type="ChEBI" id="CHEBI:49883"/>
    </cofactor>
</comment>
<dbReference type="SMART" id="SM00729">
    <property type="entry name" value="Elp3"/>
    <property type="match status" value="1"/>
</dbReference>
<dbReference type="InterPro" id="IPR006638">
    <property type="entry name" value="Elp3/MiaA/NifB-like_rSAM"/>
</dbReference>
<keyword evidence="2" id="KW-0949">S-adenosyl-L-methionine</keyword>
<dbReference type="InterPro" id="IPR007197">
    <property type="entry name" value="rSAM"/>
</dbReference>
<dbReference type="PROSITE" id="PS51332">
    <property type="entry name" value="B12_BINDING"/>
    <property type="match status" value="1"/>
</dbReference>
<dbReference type="Pfam" id="PF04055">
    <property type="entry name" value="Radical_SAM"/>
    <property type="match status" value="1"/>
</dbReference>
<evidence type="ECO:0000256" key="3">
    <source>
        <dbReference type="ARBA" id="ARBA00022723"/>
    </source>
</evidence>
<dbReference type="InterPro" id="IPR051198">
    <property type="entry name" value="BchE-like"/>
</dbReference>
<evidence type="ECO:0000256" key="4">
    <source>
        <dbReference type="ARBA" id="ARBA00023004"/>
    </source>
</evidence>
<dbReference type="InterPro" id="IPR058240">
    <property type="entry name" value="rSAM_sf"/>
</dbReference>
<evidence type="ECO:0000256" key="2">
    <source>
        <dbReference type="ARBA" id="ARBA00022691"/>
    </source>
</evidence>
<protein>
    <submittedName>
        <fullName evidence="7">Radical SAM domain protein</fullName>
    </submittedName>
</protein>
<evidence type="ECO:0000256" key="5">
    <source>
        <dbReference type="ARBA" id="ARBA00023014"/>
    </source>
</evidence>
<evidence type="ECO:0000256" key="1">
    <source>
        <dbReference type="ARBA" id="ARBA00001966"/>
    </source>
</evidence>
<sequence length="632" mass="71259">MQPERHLEQPMRRDHALCVGLVSLPFASAVRPSLQLGLLQALGRAGGHRIDSHHLYLSLAQTMGLGLYEELCQHRGHMTGDWLFSLAAFGGLSTGGLSTRHYLEHFPSEVDWIESKDLSSSFLATLRQERLPRFIEDCLGRIDWGSYDVVGFTSTFQQNVASLALARAIKRAHPQVCILFGGSNLDGDMGKEVVRSFPWVDYVISGEADEAFPAFLDALSQGETRPTLDGLLVRSDDGSVGGTRSRPLTEMDGLPVPDFADYFDQASELGLLGEIAPKLSLPFESSRGCWWGAKHHCTFCGLNGSGMGYRSKSPERVLDELGTQADRHGVTSFEAVDNILNMTYFDDFFGEIENRGLDYEFFYEIKSNLTRAKIEKLARGGVRTVQPGIESLSTDILRLMRKGCTMLQNVLCLKWCSHYGIGVSWNLLFGFPGEREDHYHEQHQVLEKISHLQPPVSCNRIWLERFSPYYFRSDEWGIEQLQPSRSYRYVYPDHVDVEAIAYFFDYIMPNTLPAQFHATTQRLVEGWNEAWKSGDHDTMTYRRISDALLIDVRRDGVSRSRMLRGPLAQTYLYCGEAIRSIRKVRHHLEAVTGSMYSDETVGELLEGFCEAGLMVGELGRYLSLALPSRRGC</sequence>
<dbReference type="PANTHER" id="PTHR43409:SF7">
    <property type="entry name" value="BLL1977 PROTEIN"/>
    <property type="match status" value="1"/>
</dbReference>
<gene>
    <name evidence="7" type="ORF">DB30_01326</name>
</gene>
<dbReference type="SFLD" id="SFLDG01082">
    <property type="entry name" value="B12-binding_domain_containing"/>
    <property type="match status" value="1"/>
</dbReference>
<organism evidence="7 8">
    <name type="scientific">Enhygromyxa salina</name>
    <dbReference type="NCBI Taxonomy" id="215803"/>
    <lineage>
        <taxon>Bacteria</taxon>
        <taxon>Pseudomonadati</taxon>
        <taxon>Myxococcota</taxon>
        <taxon>Polyangia</taxon>
        <taxon>Nannocystales</taxon>
        <taxon>Nannocystaceae</taxon>
        <taxon>Enhygromyxa</taxon>
    </lineage>
</organism>
<proteinExistence type="predicted"/>
<comment type="caution">
    <text evidence="7">The sequence shown here is derived from an EMBL/GenBank/DDBJ whole genome shotgun (WGS) entry which is preliminary data.</text>
</comment>
<dbReference type="GO" id="GO:0051536">
    <property type="term" value="F:iron-sulfur cluster binding"/>
    <property type="evidence" value="ECO:0007669"/>
    <property type="project" value="UniProtKB-KW"/>
</dbReference>
<dbReference type="GO" id="GO:0005829">
    <property type="term" value="C:cytosol"/>
    <property type="evidence" value="ECO:0007669"/>
    <property type="project" value="TreeGrafter"/>
</dbReference>
<keyword evidence="5" id="KW-0411">Iron-sulfur</keyword>
<dbReference type="GO" id="GO:0003824">
    <property type="term" value="F:catalytic activity"/>
    <property type="evidence" value="ECO:0007669"/>
    <property type="project" value="InterPro"/>
</dbReference>
<dbReference type="EMBL" id="JMCC02000128">
    <property type="protein sequence ID" value="KIG12509.1"/>
    <property type="molecule type" value="Genomic_DNA"/>
</dbReference>
<dbReference type="Gene3D" id="3.40.50.280">
    <property type="entry name" value="Cobalamin-binding domain"/>
    <property type="match status" value="1"/>
</dbReference>
<evidence type="ECO:0000313" key="8">
    <source>
        <dbReference type="Proteomes" id="UP000031599"/>
    </source>
</evidence>
<dbReference type="InterPro" id="IPR023984">
    <property type="entry name" value="rSAM_ocin_1"/>
</dbReference>